<evidence type="ECO:0000259" key="3">
    <source>
        <dbReference type="Pfam" id="PF13304"/>
    </source>
</evidence>
<dbReference type="PANTHER" id="PTHR32182:SF22">
    <property type="entry name" value="ATP-DEPENDENT ENDONUCLEASE, OLD FAMILY-RELATED"/>
    <property type="match status" value="1"/>
</dbReference>
<dbReference type="Gene3D" id="3.40.50.300">
    <property type="entry name" value="P-loop containing nucleotide triphosphate hydrolases"/>
    <property type="match status" value="2"/>
</dbReference>
<evidence type="ECO:0000313" key="5">
    <source>
        <dbReference type="Proteomes" id="UP000628079"/>
    </source>
</evidence>
<protein>
    <submittedName>
        <fullName evidence="4">DNA repair ATPase</fullName>
    </submittedName>
</protein>
<reference evidence="4" key="1">
    <citation type="journal article" date="2014" name="Int. J. Syst. Evol. Microbiol.">
        <title>Complete genome sequence of Corynebacterium casei LMG S-19264T (=DSM 44701T), isolated from a smear-ripened cheese.</title>
        <authorList>
            <consortium name="US DOE Joint Genome Institute (JGI-PGF)"/>
            <person name="Walter F."/>
            <person name="Albersmeier A."/>
            <person name="Kalinowski J."/>
            <person name="Ruckert C."/>
        </authorList>
    </citation>
    <scope>NUCLEOTIDE SEQUENCE</scope>
    <source>
        <strain evidence="4">CGMCC 1.10749</strain>
    </source>
</reference>
<dbReference type="InterPro" id="IPR054787">
    <property type="entry name" value="TrlF_ATPase"/>
</dbReference>
<dbReference type="GO" id="GO:0005524">
    <property type="term" value="F:ATP binding"/>
    <property type="evidence" value="ECO:0007669"/>
    <property type="project" value="InterPro"/>
</dbReference>
<dbReference type="NCBIfam" id="NF045780">
    <property type="entry name" value="TrlF_fam_ATP"/>
    <property type="match status" value="1"/>
</dbReference>
<dbReference type="SUPFAM" id="SSF52540">
    <property type="entry name" value="P-loop containing nucleoside triphosphate hydrolases"/>
    <property type="match status" value="1"/>
</dbReference>
<dbReference type="InterPro" id="IPR003959">
    <property type="entry name" value="ATPase_AAA_core"/>
</dbReference>
<keyword evidence="1" id="KW-0742">SOS response</keyword>
<dbReference type="InterPro" id="IPR027417">
    <property type="entry name" value="P-loop_NTPase"/>
</dbReference>
<dbReference type="AlphaFoldDB" id="A0A8H9FWD4"/>
<dbReference type="GO" id="GO:0009432">
    <property type="term" value="P:SOS response"/>
    <property type="evidence" value="ECO:0007669"/>
    <property type="project" value="UniProtKB-KW"/>
</dbReference>
<sequence>MSVERGSEWSIWDLHVHTPASIVQNYGGDQAKVWDKYLQALADLPASIRVLGINDYWFIDGYRRVRAAWLAGNLPNIELILPVVEMRLDILGGAETKLSRQNLHVLFDPTIEPDVIDAQFLAALTSGFDLSKDDYRGSWSGVVTRESLQDLGTKILALAPEEMRDQMASPLQVGFANLVMSRERIDDVLKSSYFKGRTLQALGKAEWSDMRWNQSAALKRDTIERADLLFTAFDDPERWAPSVEALKAQNVLSKLFDCSDAHNWASSTDNARLGNCLNWVNAERSFSGLRHALTEFKERVFVGVQPQHLQNVNRYPDRYIESVSIRPVSTGGGDLKFDYSLPLNSQFVAIVGNKGQGKSALLDCIALAGGSPRRKEFAFLNESRFLAPRNSDEASSYTSTIAWQNGTTSSLNLNTAREPFAGEVRVEYLPQAFVERVCTARPNSEAARDFEAELKKVLFSHIGEEERAGALSFEDLQKKRTAALEVELQSLRAELGQDIATLLDVVQFHRRNPLANLRGAVERQKAAVAQAESALAEARAELAAAQTVGRDDMEVVGRRERADALEAQRAGLLGERATIVASFAAIRGTELEEAALAARVQEVEGELASINTTIESDVYGVLDIDPASSPVLRLIASEDWREVAQRRRTAALERLAASQADIDARLEELQQQLTEVSRELAQIDAARENARQLVRDREAHLTGLIGADGDPQSLRGLEGLLRRRESTPRQIADLRAELMSHSRAIHANLLSTSAQVSELFAPVERFAAENESLSATEIRANVSLDTASRLSMIQDSIDRRRSTALLPTTLDFPVGDVDDWGSLEAQVLRLVDLTVGTPEAPLDPDANFKSGFSAKGFLTDILGMTWVRQRVELLSGDAPLSTLSPGQRGLVLLLFYLLIDRGRSPLLLDQPEENLDNDTVASVVVPALREASKRRQIIAVTHNANLAVVGDADQVVECRYENDSFHVAAGAISQVETAGRAVRVLEGTKPALENRYGKFRGLPAQ</sequence>
<feature type="coiled-coil region" evidence="2">
    <location>
        <begin position="652"/>
        <end position="696"/>
    </location>
</feature>
<gene>
    <name evidence="4" type="ORF">GCM10011314_33780</name>
</gene>
<dbReference type="RefSeq" id="WP_035947433.1">
    <property type="nucleotide sequence ID" value="NZ_BMEA01000007.1"/>
</dbReference>
<evidence type="ECO:0000256" key="2">
    <source>
        <dbReference type="SAM" id="Coils"/>
    </source>
</evidence>
<dbReference type="GO" id="GO:0016887">
    <property type="term" value="F:ATP hydrolysis activity"/>
    <property type="evidence" value="ECO:0007669"/>
    <property type="project" value="InterPro"/>
</dbReference>
<dbReference type="PANTHER" id="PTHR32182">
    <property type="entry name" value="DNA REPLICATION AND REPAIR PROTEIN RECF"/>
    <property type="match status" value="1"/>
</dbReference>
<feature type="coiled-coil region" evidence="2">
    <location>
        <begin position="514"/>
        <end position="548"/>
    </location>
</feature>
<proteinExistence type="predicted"/>
<keyword evidence="1" id="KW-0227">DNA damage</keyword>
<feature type="domain" description="ATPase AAA-type core" evidence="3">
    <location>
        <begin position="722"/>
        <end position="946"/>
    </location>
</feature>
<accession>A0A8H9FWD4</accession>
<dbReference type="Pfam" id="PF13304">
    <property type="entry name" value="AAA_21"/>
    <property type="match status" value="1"/>
</dbReference>
<reference evidence="4" key="2">
    <citation type="submission" date="2020-09" db="EMBL/GenBank/DDBJ databases">
        <authorList>
            <person name="Sun Q."/>
            <person name="Zhou Y."/>
        </authorList>
    </citation>
    <scope>NUCLEOTIDE SEQUENCE</scope>
    <source>
        <strain evidence="4">CGMCC 1.10749</strain>
    </source>
</reference>
<comment type="caution">
    <text evidence="4">The sequence shown here is derived from an EMBL/GenBank/DDBJ whole genome shotgun (WGS) entry which is preliminary data.</text>
</comment>
<name>A0A8H9FWD4_9MICO</name>
<evidence type="ECO:0000313" key="4">
    <source>
        <dbReference type="EMBL" id="GGB91180.1"/>
    </source>
</evidence>
<keyword evidence="2" id="KW-0175">Coiled coil</keyword>
<evidence type="ECO:0000256" key="1">
    <source>
        <dbReference type="ARBA" id="ARBA00023236"/>
    </source>
</evidence>
<dbReference type="Proteomes" id="UP000628079">
    <property type="component" value="Unassembled WGS sequence"/>
</dbReference>
<dbReference type="CDD" id="cd16387">
    <property type="entry name" value="ParB_N_Srx"/>
    <property type="match status" value="1"/>
</dbReference>
<dbReference type="EMBL" id="BMEA01000007">
    <property type="protein sequence ID" value="GGB91180.1"/>
    <property type="molecule type" value="Genomic_DNA"/>
</dbReference>
<dbReference type="GO" id="GO:0006302">
    <property type="term" value="P:double-strand break repair"/>
    <property type="evidence" value="ECO:0007669"/>
    <property type="project" value="TreeGrafter"/>
</dbReference>
<organism evidence="4 5">
    <name type="scientific">Knoellia flava</name>
    <dbReference type="NCBI Taxonomy" id="913969"/>
    <lineage>
        <taxon>Bacteria</taxon>
        <taxon>Bacillati</taxon>
        <taxon>Actinomycetota</taxon>
        <taxon>Actinomycetes</taxon>
        <taxon>Micrococcales</taxon>
        <taxon>Intrasporangiaceae</taxon>
        <taxon>Knoellia</taxon>
    </lineage>
</organism>
<dbReference type="GO" id="GO:0000731">
    <property type="term" value="P:DNA synthesis involved in DNA repair"/>
    <property type="evidence" value="ECO:0007669"/>
    <property type="project" value="TreeGrafter"/>
</dbReference>